<keyword evidence="2" id="KW-0408">Iron</keyword>
<dbReference type="EMBL" id="SOIZ01000130">
    <property type="protein sequence ID" value="TET63067.1"/>
    <property type="molecule type" value="Genomic_DNA"/>
</dbReference>
<feature type="domain" description="4Fe-4S ferredoxin-type" evidence="4">
    <location>
        <begin position="90"/>
        <end position="119"/>
    </location>
</feature>
<dbReference type="PANTHER" id="PTHR43560:SF1">
    <property type="entry name" value="ION-TRANSLOCATING OXIDOREDUCTASE COMPLEX SUBUNIT B"/>
    <property type="match status" value="1"/>
</dbReference>
<accession>A0A523W7T3</accession>
<evidence type="ECO:0000256" key="1">
    <source>
        <dbReference type="ARBA" id="ARBA00022723"/>
    </source>
</evidence>
<dbReference type="InterPro" id="IPR050395">
    <property type="entry name" value="4Fe4S_Ferredoxin_RnfB"/>
</dbReference>
<evidence type="ECO:0000313" key="5">
    <source>
        <dbReference type="EMBL" id="TET63067.1"/>
    </source>
</evidence>
<organism evidence="5 6">
    <name type="scientific">Aerophobetes bacterium</name>
    <dbReference type="NCBI Taxonomy" id="2030807"/>
    <lineage>
        <taxon>Bacteria</taxon>
        <taxon>Candidatus Aerophobota</taxon>
    </lineage>
</organism>
<feature type="non-terminal residue" evidence="5">
    <location>
        <position position="1"/>
    </location>
</feature>
<reference evidence="5 6" key="1">
    <citation type="submission" date="2019-03" db="EMBL/GenBank/DDBJ databases">
        <title>Metabolic potential of uncultured bacteria and archaea associated with petroleum seepage in deep-sea sediments.</title>
        <authorList>
            <person name="Dong X."/>
            <person name="Hubert C."/>
        </authorList>
    </citation>
    <scope>NUCLEOTIDE SEQUENCE [LARGE SCALE GENOMIC DNA]</scope>
    <source>
        <strain evidence="5">E29_bin52</strain>
    </source>
</reference>
<dbReference type="InterPro" id="IPR017896">
    <property type="entry name" value="4Fe4S_Fe-S-bd"/>
</dbReference>
<dbReference type="PANTHER" id="PTHR43560">
    <property type="entry name" value="ION-TRANSLOCATING OXIDOREDUCTASE COMPLEX SUBUNIT B"/>
    <property type="match status" value="1"/>
</dbReference>
<keyword evidence="1" id="KW-0479">Metal-binding</keyword>
<dbReference type="GO" id="GO:0046872">
    <property type="term" value="F:metal ion binding"/>
    <property type="evidence" value="ECO:0007669"/>
    <property type="project" value="UniProtKB-KW"/>
</dbReference>
<evidence type="ECO:0000256" key="2">
    <source>
        <dbReference type="ARBA" id="ARBA00023004"/>
    </source>
</evidence>
<sequence>QTCPAGGEEVTSQVGEILGVEIEGALSQYARVRCGGTFSERKQDANYQGIQTCQAAHLIGGAGLACFYGCFGFGDCKDACPFDAIYMEEGLPRIDVVNCTGCGNCVTACPRDLISLAPIDDDQDHFVSCSNLDRGKEARRVCKKACIGCGLCVKVCPYDAVEMENNLAKIDHRNCQECGLCATKCPTDAIIDLGAYQNWKKIKKPKEPTSPTTIS</sequence>
<evidence type="ECO:0000256" key="3">
    <source>
        <dbReference type="ARBA" id="ARBA00023014"/>
    </source>
</evidence>
<evidence type="ECO:0000313" key="6">
    <source>
        <dbReference type="Proteomes" id="UP000319130"/>
    </source>
</evidence>
<comment type="caution">
    <text evidence="5">The sequence shown here is derived from an EMBL/GenBank/DDBJ whole genome shotgun (WGS) entry which is preliminary data.</text>
</comment>
<dbReference type="CDD" id="cd10549">
    <property type="entry name" value="MtMvhB_like"/>
    <property type="match status" value="1"/>
</dbReference>
<gene>
    <name evidence="5" type="ORF">E3J48_03100</name>
</gene>
<dbReference type="PROSITE" id="PS51379">
    <property type="entry name" value="4FE4S_FER_2"/>
    <property type="match status" value="3"/>
</dbReference>
<protein>
    <submittedName>
        <fullName evidence="5">4Fe-4S dicluster domain-containing protein</fullName>
    </submittedName>
</protein>
<feature type="domain" description="4Fe-4S ferredoxin-type" evidence="4">
    <location>
        <begin position="168"/>
        <end position="196"/>
    </location>
</feature>
<dbReference type="Pfam" id="PF12838">
    <property type="entry name" value="Fer4_7"/>
    <property type="match status" value="2"/>
</dbReference>
<dbReference type="GO" id="GO:0051536">
    <property type="term" value="F:iron-sulfur cluster binding"/>
    <property type="evidence" value="ECO:0007669"/>
    <property type="project" value="UniProtKB-KW"/>
</dbReference>
<dbReference type="Proteomes" id="UP000319130">
    <property type="component" value="Unassembled WGS sequence"/>
</dbReference>
<keyword evidence="3" id="KW-0411">Iron-sulfur</keyword>
<proteinExistence type="predicted"/>
<dbReference type="AlphaFoldDB" id="A0A523W7T3"/>
<dbReference type="Gene3D" id="3.30.70.20">
    <property type="match status" value="2"/>
</dbReference>
<feature type="domain" description="4Fe-4S ferredoxin-type" evidence="4">
    <location>
        <begin position="137"/>
        <end position="166"/>
    </location>
</feature>
<evidence type="ECO:0000259" key="4">
    <source>
        <dbReference type="PROSITE" id="PS51379"/>
    </source>
</evidence>
<dbReference type="SUPFAM" id="SSF54862">
    <property type="entry name" value="4Fe-4S ferredoxins"/>
    <property type="match status" value="1"/>
</dbReference>
<dbReference type="PROSITE" id="PS00198">
    <property type="entry name" value="4FE4S_FER_1"/>
    <property type="match status" value="2"/>
</dbReference>
<name>A0A523W7T3_UNCAE</name>
<dbReference type="InterPro" id="IPR017900">
    <property type="entry name" value="4Fe4S_Fe_S_CS"/>
</dbReference>